<dbReference type="GO" id="GO:0033540">
    <property type="term" value="P:fatty acid beta-oxidation using acyl-CoA oxidase"/>
    <property type="evidence" value="ECO:0007669"/>
    <property type="project" value="UniProtKB-UniPathway"/>
</dbReference>
<dbReference type="InterPro" id="IPR012258">
    <property type="entry name" value="Acyl-CoA_oxidase"/>
</dbReference>
<evidence type="ECO:0000256" key="8">
    <source>
        <dbReference type="ARBA" id="ARBA00022832"/>
    </source>
</evidence>
<dbReference type="OrthoDB" id="538336at2759"/>
<feature type="active site" description="Proton acceptor" evidence="14">
    <location>
        <position position="459"/>
    </location>
</feature>
<evidence type="ECO:0000256" key="14">
    <source>
        <dbReference type="PIRSR" id="PIRSR000168-1"/>
    </source>
</evidence>
<dbReference type="FunFam" id="1.20.140.10:FF:000015">
    <property type="entry name" value="Acyl-coenzyme A oxidase"/>
    <property type="match status" value="1"/>
</dbReference>
<sequence>MALQPNLTSNVTINGKDYNTYTEPSVALAGERAKTKFDVRQLTYFLDGGKEITEKLESFATTIERDPTFSNDDSYDLPLEKAREVTMKHVAKVAEYTFQVSGDVQEIARRMSIVSLVSQSALTRIRIYLGLFMNGIRGSGTDAQISYWESKGASNAKKFYGCFAMTELGHGSNVAGLETTATFDRQTDEFIINTPHSGACKWWIGGAAHTATHALVFARLIVDGKDYGVKNFVVPLRNVHDHSLKQGIALGDIGKKMGRDGVDNGWIQFSNVRIPRTFMLMRYAKVDRNGKVTEPPMAQLAYGPLIIGRVNISLDSFSVGKRFITIAIRYAAARRQFGSDPHAPESKILDYTHHQRRLLPRLAYLYAMKAGVDELLDLQYSTTSKLDNLQTSSDKATLSSVLADLKDLFAQSAGIKAFSTWATSEIIDECRQACGGHGYSAYNGFGQGYGDWAVNCTWEGDNNVLCLSNGRALIQKGLKKTLPVRCKSLGRRDIRDFDVILEAWESVSSQAINHAVALYRELTKSLNPTQAFEELSQHRFEIARINTRYFFVRAFINRIQKAKDDGTDGSIIDVLSDLARLFSLWSIEKEGAFLKYGFITSDQLDQITDHVDSYCKRVREQAIGLTDAFNLSDFMINSPIGNYDGDVYKNYFSKVTRRNNPRKNFKAPYHDQLIKPFLFRKEDSPIDRSELE</sequence>
<evidence type="ECO:0000256" key="3">
    <source>
        <dbReference type="ARBA" id="ARBA00004275"/>
    </source>
</evidence>
<comment type="pathway">
    <text evidence="4">Lipid metabolism; peroxisomal fatty acid beta-oxidation.</text>
</comment>
<dbReference type="AlphaFoldDB" id="A0A161HNJ3"/>
<dbReference type="FunFam" id="1.10.540.10:FF:000018">
    <property type="entry name" value="Acyl-coenzyme A oxidase"/>
    <property type="match status" value="1"/>
</dbReference>
<keyword evidence="11" id="KW-0576">Peroxisome</keyword>
<proteinExistence type="inferred from homology"/>
<evidence type="ECO:0000256" key="1">
    <source>
        <dbReference type="ARBA" id="ARBA00001201"/>
    </source>
</evidence>
<dbReference type="KEGG" id="slb:AWJ20_3356"/>
<dbReference type="FunFam" id="2.40.110.10:FF:000003">
    <property type="entry name" value="Acyl-coenzyme A oxidase"/>
    <property type="match status" value="1"/>
</dbReference>
<evidence type="ECO:0000259" key="17">
    <source>
        <dbReference type="Pfam" id="PF02770"/>
    </source>
</evidence>
<dbReference type="GO" id="GO:0005504">
    <property type="term" value="F:fatty acid binding"/>
    <property type="evidence" value="ECO:0007669"/>
    <property type="project" value="TreeGrafter"/>
</dbReference>
<evidence type="ECO:0000256" key="7">
    <source>
        <dbReference type="ARBA" id="ARBA00022827"/>
    </source>
</evidence>
<dbReference type="Pfam" id="PF01756">
    <property type="entry name" value="ACOX"/>
    <property type="match status" value="1"/>
</dbReference>
<dbReference type="SUPFAM" id="SSF47203">
    <property type="entry name" value="Acyl-CoA dehydrogenase C-terminal domain-like"/>
    <property type="match status" value="2"/>
</dbReference>
<dbReference type="InterPro" id="IPR036250">
    <property type="entry name" value="AcylCo_DH-like_C"/>
</dbReference>
<evidence type="ECO:0000256" key="9">
    <source>
        <dbReference type="ARBA" id="ARBA00023002"/>
    </source>
</evidence>
<keyword evidence="9" id="KW-0560">Oxidoreductase</keyword>
<evidence type="ECO:0000256" key="5">
    <source>
        <dbReference type="ARBA" id="ARBA00006288"/>
    </source>
</evidence>
<evidence type="ECO:0000256" key="2">
    <source>
        <dbReference type="ARBA" id="ARBA00001974"/>
    </source>
</evidence>
<comment type="catalytic activity">
    <reaction evidence="1">
        <text>a 2,3-saturated acyl-CoA + O2 = a (2E)-enoyl-CoA + H2O2</text>
        <dbReference type="Rhea" id="RHEA:38959"/>
        <dbReference type="ChEBI" id="CHEBI:15379"/>
        <dbReference type="ChEBI" id="CHEBI:16240"/>
        <dbReference type="ChEBI" id="CHEBI:58856"/>
        <dbReference type="ChEBI" id="CHEBI:65111"/>
        <dbReference type="EC" id="1.3.3.6"/>
    </reaction>
</comment>
<dbReference type="InterPro" id="IPR009100">
    <property type="entry name" value="AcylCoA_DH/oxidase_NM_dom_sf"/>
</dbReference>
<evidence type="ECO:0000256" key="10">
    <source>
        <dbReference type="ARBA" id="ARBA00023098"/>
    </source>
</evidence>
<keyword evidence="7 13" id="KW-0274">FAD</keyword>
<dbReference type="InterPro" id="IPR055060">
    <property type="entry name" value="ACOX_C_alpha1"/>
</dbReference>
<dbReference type="FunFam" id="1.20.140.10:FF:000013">
    <property type="entry name" value="Acyl-coenzyme A oxidase"/>
    <property type="match status" value="1"/>
</dbReference>
<dbReference type="Gene3D" id="1.10.540.10">
    <property type="entry name" value="Acyl-CoA dehydrogenase/oxidase, N-terminal domain"/>
    <property type="match status" value="1"/>
</dbReference>
<comment type="subcellular location">
    <subcellularLocation>
        <location evidence="3">Peroxisome</location>
    </subcellularLocation>
</comment>
<feature type="domain" description="Acyl-CoA oxidase C-alpha1" evidence="19">
    <location>
        <begin position="302"/>
        <end position="474"/>
    </location>
</feature>
<dbReference type="Gene3D" id="1.20.140.10">
    <property type="entry name" value="Butyryl-CoA Dehydrogenase, subunit A, domain 3"/>
    <property type="match status" value="2"/>
</dbReference>
<accession>A0A161HNJ3</accession>
<evidence type="ECO:0000313" key="21">
    <source>
        <dbReference type="Proteomes" id="UP000189580"/>
    </source>
</evidence>
<organism evidence="20 21">
    <name type="scientific">Sugiyamaella lignohabitans</name>
    <dbReference type="NCBI Taxonomy" id="796027"/>
    <lineage>
        <taxon>Eukaryota</taxon>
        <taxon>Fungi</taxon>
        <taxon>Dikarya</taxon>
        <taxon>Ascomycota</taxon>
        <taxon>Saccharomycotina</taxon>
        <taxon>Dipodascomycetes</taxon>
        <taxon>Dipodascales</taxon>
        <taxon>Trichomonascaceae</taxon>
        <taxon>Sugiyamaella</taxon>
    </lineage>
</organism>
<dbReference type="GO" id="GO:0055088">
    <property type="term" value="P:lipid homeostasis"/>
    <property type="evidence" value="ECO:0007669"/>
    <property type="project" value="TreeGrafter"/>
</dbReference>
<evidence type="ECO:0000256" key="6">
    <source>
        <dbReference type="ARBA" id="ARBA00022630"/>
    </source>
</evidence>
<dbReference type="PANTHER" id="PTHR10909:SF352">
    <property type="entry name" value="ACYL-COENZYME A OXIDASE-LIKE PROTEIN"/>
    <property type="match status" value="1"/>
</dbReference>
<dbReference type="EMBL" id="CP014503">
    <property type="protein sequence ID" value="ANB15717.1"/>
    <property type="molecule type" value="Genomic_DNA"/>
</dbReference>
<evidence type="ECO:0000313" key="20">
    <source>
        <dbReference type="EMBL" id="ANB15717.1"/>
    </source>
</evidence>
<evidence type="ECO:0000256" key="4">
    <source>
        <dbReference type="ARBA" id="ARBA00004846"/>
    </source>
</evidence>
<dbReference type="Pfam" id="PF22924">
    <property type="entry name" value="ACOX_C_alpha1"/>
    <property type="match status" value="1"/>
</dbReference>
<keyword evidence="8" id="KW-0276">Fatty acid metabolism</keyword>
<evidence type="ECO:0000259" key="19">
    <source>
        <dbReference type="Pfam" id="PF22924"/>
    </source>
</evidence>
<protein>
    <recommendedName>
        <fullName evidence="13">Acyl-coenzyme A oxidase</fullName>
    </recommendedName>
</protein>
<feature type="domain" description="Acyl-coenzyme A oxidase N-terminal" evidence="18">
    <location>
        <begin position="38"/>
        <end position="149"/>
    </location>
</feature>
<name>A0A161HNJ3_9ASCO</name>
<evidence type="ECO:0000256" key="15">
    <source>
        <dbReference type="PIRSR" id="PIRSR000168-2"/>
    </source>
</evidence>
<dbReference type="InterPro" id="IPR006091">
    <property type="entry name" value="Acyl-CoA_Oxase/DH_mid-dom"/>
</dbReference>
<comment type="subunit">
    <text evidence="12">Heteropentamer composed of five different subunits.</text>
</comment>
<feature type="domain" description="Acyl-CoA oxidase C-terminal" evidence="16">
    <location>
        <begin position="496"/>
        <end position="678"/>
    </location>
</feature>
<feature type="binding site" evidence="15">
    <location>
        <position position="166"/>
    </location>
    <ligand>
        <name>FAD</name>
        <dbReference type="ChEBI" id="CHEBI:57692"/>
    </ligand>
</feature>
<dbReference type="Proteomes" id="UP000189580">
    <property type="component" value="Chromosome b"/>
</dbReference>
<dbReference type="Pfam" id="PF14749">
    <property type="entry name" value="Acyl-CoA_ox_N"/>
    <property type="match status" value="1"/>
</dbReference>
<evidence type="ECO:0000256" key="12">
    <source>
        <dbReference type="ARBA" id="ARBA00063271"/>
    </source>
</evidence>
<gene>
    <name evidence="20" type="primary">POX1</name>
    <name evidence="20" type="ORF">AWJ20_3356</name>
</gene>
<dbReference type="GO" id="GO:0005777">
    <property type="term" value="C:peroxisome"/>
    <property type="evidence" value="ECO:0007669"/>
    <property type="project" value="UniProtKB-SubCell"/>
</dbReference>
<comment type="similarity">
    <text evidence="5 13">Belongs to the acyl-CoA oxidase family.</text>
</comment>
<dbReference type="GO" id="GO:0071949">
    <property type="term" value="F:FAD binding"/>
    <property type="evidence" value="ECO:0007669"/>
    <property type="project" value="InterPro"/>
</dbReference>
<feature type="domain" description="Acyl-CoA oxidase/dehydrogenase middle" evidence="17">
    <location>
        <begin position="162"/>
        <end position="272"/>
    </location>
</feature>
<dbReference type="GO" id="GO:0003997">
    <property type="term" value="F:acyl-CoA oxidase activity"/>
    <property type="evidence" value="ECO:0007669"/>
    <property type="project" value="UniProtKB-EC"/>
</dbReference>
<dbReference type="Gene3D" id="2.40.110.10">
    <property type="entry name" value="Butyryl-CoA Dehydrogenase, subunit A, domain 2"/>
    <property type="match status" value="1"/>
</dbReference>
<keyword evidence="6 13" id="KW-0285">Flavoprotein</keyword>
<dbReference type="Pfam" id="PF02770">
    <property type="entry name" value="Acyl-CoA_dh_M"/>
    <property type="match status" value="1"/>
</dbReference>
<reference evidence="20 21" key="1">
    <citation type="submission" date="2016-02" db="EMBL/GenBank/DDBJ databases">
        <title>Complete genome sequence and transcriptome regulation of the pentose utilising yeast Sugiyamaella lignohabitans.</title>
        <authorList>
            <person name="Bellasio M."/>
            <person name="Peymann A."/>
            <person name="Valli M."/>
            <person name="Sipitzky M."/>
            <person name="Graf A."/>
            <person name="Sauer M."/>
            <person name="Marx H."/>
            <person name="Mattanovich D."/>
        </authorList>
    </citation>
    <scope>NUCLEOTIDE SEQUENCE [LARGE SCALE GENOMIC DNA]</scope>
    <source>
        <strain evidence="20 21">CBS 10342</strain>
    </source>
</reference>
<dbReference type="InterPro" id="IPR046373">
    <property type="entry name" value="Acyl-CoA_Oxase/DH_mid-dom_sf"/>
</dbReference>
<dbReference type="PIRSF" id="PIRSF000168">
    <property type="entry name" value="Acyl-CoA_oxidase"/>
    <property type="match status" value="1"/>
</dbReference>
<keyword evidence="10" id="KW-0443">Lipid metabolism</keyword>
<dbReference type="GeneID" id="30035369"/>
<evidence type="ECO:0000256" key="13">
    <source>
        <dbReference type="PIRNR" id="PIRNR000168"/>
    </source>
</evidence>
<feature type="binding site" evidence="15">
    <location>
        <position position="205"/>
    </location>
    <ligand>
        <name>FAD</name>
        <dbReference type="ChEBI" id="CHEBI:57692"/>
    </ligand>
</feature>
<evidence type="ECO:0000259" key="16">
    <source>
        <dbReference type="Pfam" id="PF01756"/>
    </source>
</evidence>
<dbReference type="InterPro" id="IPR029320">
    <property type="entry name" value="Acyl-CoA_ox_N"/>
</dbReference>
<keyword evidence="21" id="KW-1185">Reference proteome</keyword>
<dbReference type="PANTHER" id="PTHR10909">
    <property type="entry name" value="ELECTRON TRANSPORT OXIDOREDUCTASE"/>
    <property type="match status" value="1"/>
</dbReference>
<dbReference type="UniPathway" id="UPA00661"/>
<dbReference type="SUPFAM" id="SSF56645">
    <property type="entry name" value="Acyl-CoA dehydrogenase NM domain-like"/>
    <property type="match status" value="1"/>
</dbReference>
<dbReference type="InterPro" id="IPR002655">
    <property type="entry name" value="Acyl-CoA_oxidase_C"/>
</dbReference>
<dbReference type="RefSeq" id="XP_018738194.1">
    <property type="nucleotide sequence ID" value="XM_018880368.1"/>
</dbReference>
<comment type="cofactor">
    <cofactor evidence="2">
        <name>FAD</name>
        <dbReference type="ChEBI" id="CHEBI:57692"/>
    </cofactor>
</comment>
<evidence type="ECO:0000256" key="11">
    <source>
        <dbReference type="ARBA" id="ARBA00023140"/>
    </source>
</evidence>
<dbReference type="InterPro" id="IPR037069">
    <property type="entry name" value="AcylCoA_DH/ox_N_sf"/>
</dbReference>
<evidence type="ECO:0000259" key="18">
    <source>
        <dbReference type="Pfam" id="PF14749"/>
    </source>
</evidence>